<proteinExistence type="predicted"/>
<accession>A0A8S5M6Q8</accession>
<evidence type="ECO:0000259" key="1">
    <source>
        <dbReference type="Pfam" id="PF18909"/>
    </source>
</evidence>
<evidence type="ECO:0000313" key="2">
    <source>
        <dbReference type="EMBL" id="DAD77914.1"/>
    </source>
</evidence>
<reference evidence="2" key="1">
    <citation type="journal article" date="2021" name="Proc. Natl. Acad. Sci. U.S.A.">
        <title>A Catalog of Tens of Thousands of Viruses from Human Metagenomes Reveals Hidden Associations with Chronic Diseases.</title>
        <authorList>
            <person name="Tisza M.J."/>
            <person name="Buck C.B."/>
        </authorList>
    </citation>
    <scope>NUCLEOTIDE SEQUENCE</scope>
    <source>
        <strain evidence="2">CtHDv29</strain>
    </source>
</reference>
<protein>
    <recommendedName>
        <fullName evidence="1">dATP/dGTP diphosphohydrolase N-terminal domain-containing protein</fullName>
    </recommendedName>
</protein>
<organism evidence="2">
    <name type="scientific">Siphoviridae sp. ctHDv29</name>
    <dbReference type="NCBI Taxonomy" id="2826228"/>
    <lineage>
        <taxon>Viruses</taxon>
        <taxon>Duplodnaviria</taxon>
        <taxon>Heunggongvirae</taxon>
        <taxon>Uroviricota</taxon>
        <taxon>Caudoviricetes</taxon>
    </lineage>
</organism>
<dbReference type="InterPro" id="IPR044038">
    <property type="entry name" value="dATP/dGTP_diPOhydrolase_N"/>
</dbReference>
<dbReference type="Pfam" id="PF18909">
    <property type="entry name" value="dGTP_diPhyd_N"/>
    <property type="match status" value="1"/>
</dbReference>
<feature type="domain" description="dATP/dGTP diphosphohydrolase N-terminal" evidence="1">
    <location>
        <begin position="5"/>
        <end position="95"/>
    </location>
</feature>
<sequence length="103" mass="11770">MEQLKGAKFDGGKPRPSTVPVEAILAILETRMYGFEKYGNAEDWRSIEPERWHEALLRHVLAIWEDPTHIDAESGLPSIWHVMTNGAFLCACLKDSFKKETEQ</sequence>
<name>A0A8S5M6Q8_9CAUD</name>
<dbReference type="EMBL" id="BK014836">
    <property type="protein sequence ID" value="DAD77914.1"/>
    <property type="molecule type" value="Genomic_DNA"/>
</dbReference>